<dbReference type="EMBL" id="UINC01165876">
    <property type="protein sequence ID" value="SVD67517.1"/>
    <property type="molecule type" value="Genomic_DNA"/>
</dbReference>
<dbReference type="SUPFAM" id="SSF53448">
    <property type="entry name" value="Nucleotide-diphospho-sugar transferases"/>
    <property type="match status" value="1"/>
</dbReference>
<dbReference type="AlphaFoldDB" id="A0A382X8K4"/>
<feature type="non-terminal residue" evidence="1">
    <location>
        <position position="121"/>
    </location>
</feature>
<proteinExistence type="predicted"/>
<gene>
    <name evidence="1" type="ORF">METZ01_LOCUS420371</name>
</gene>
<evidence type="ECO:0000313" key="1">
    <source>
        <dbReference type="EMBL" id="SVD67517.1"/>
    </source>
</evidence>
<reference evidence="1" key="1">
    <citation type="submission" date="2018-05" db="EMBL/GenBank/DDBJ databases">
        <authorList>
            <person name="Lanie J.A."/>
            <person name="Ng W.-L."/>
            <person name="Kazmierczak K.M."/>
            <person name="Andrzejewski T.M."/>
            <person name="Davidsen T.M."/>
            <person name="Wayne K.J."/>
            <person name="Tettelin H."/>
            <person name="Glass J.I."/>
            <person name="Rusch D."/>
            <person name="Podicherti R."/>
            <person name="Tsui H.-C.T."/>
            <person name="Winkler M.E."/>
        </authorList>
    </citation>
    <scope>NUCLEOTIDE SEQUENCE</scope>
</reference>
<organism evidence="1">
    <name type="scientific">marine metagenome</name>
    <dbReference type="NCBI Taxonomy" id="408172"/>
    <lineage>
        <taxon>unclassified sequences</taxon>
        <taxon>metagenomes</taxon>
        <taxon>ecological metagenomes</taxon>
    </lineage>
</organism>
<accession>A0A382X8K4</accession>
<sequence>MISAKNKIPIEKCIISFSHNKYSTREEADIFSIAKAEREIATRKNGISHLILRAENDDIDRLKFLFLIRGIPIMCYALSNLLNSSLREIVVIGSEEVKKVMDRFLDIVGTCGKTIRFAHED</sequence>
<name>A0A382X8K4_9ZZZZ</name>
<protein>
    <submittedName>
        <fullName evidence="1">Uncharacterized protein</fullName>
    </submittedName>
</protein>
<dbReference type="InterPro" id="IPR029044">
    <property type="entry name" value="Nucleotide-diphossugar_trans"/>
</dbReference>